<feature type="region of interest" description="Disordered" evidence="1">
    <location>
        <begin position="581"/>
        <end position="606"/>
    </location>
</feature>
<sequence>MKTPGQATSLEQRIRALTTAQPFAVHWEIRDLSSKNSVTIGNGADVQVASFSTRKVSVLLVCLTLVQHGKLSLDQRLPITAEMAEGVQAGIMKDLAAGVELSLEDHLRQMMITSDNICTQLVFDAIGAAAEATSLHQDDRAAAALQQVNDYCAWIGMRATLHREIFPRSGDLTWHHSIEATTVTTAADQAHLLAQLGRGTQGTEAAELLHLTPELCRFAVELMRGLYTPLLGAETIALRFGEKNGRGLRSLSQVGLATTDDGAPVAAVAVFAESIPTQLPDGTPGRIAAYELFGQIGQTIEAWHLGERQPEPRQLLRLNPHQDLGATDAQLEAVMSHQGVLAASGGVTDSDTTYAEIGRDVVSNREFHPLAGSGKFLAALALAQREAADPGLLEASVTLTAEHRRRAAVGPLHISPGSGQNAGTGQGAGQAADELTLSLHDALGLIIRTSDAATSLAVRDALEARGVDLLAETRGFLERFNPPGQTLIHTQITGFEDWGAARGDLLTGETSPHELRQLLMLVTGYGGLLGEELPDRGEPLVAPSAASRMLGWMSPVFEPAGLAWALPGYGPKKVPQWTVSGLETRGPRTPAADGASDAHDDADAETHPEGWTSVLITRRPGVEPTQGGVLWMAAYVPAGPTEAAPEAPTRTGRDAARIFGELGLTLHRRGLSRAKLRGSVAPMYISDS</sequence>
<dbReference type="GO" id="GO:0008800">
    <property type="term" value="F:beta-lactamase activity"/>
    <property type="evidence" value="ECO:0007669"/>
    <property type="project" value="InterPro"/>
</dbReference>
<dbReference type="PANTHER" id="PTHR35333:SF3">
    <property type="entry name" value="BETA-LACTAMASE-TYPE TRANSPEPTIDASE FOLD CONTAINING PROTEIN"/>
    <property type="match status" value="1"/>
</dbReference>
<dbReference type="SUPFAM" id="SSF56601">
    <property type="entry name" value="beta-lactamase/transpeptidase-like"/>
    <property type="match status" value="1"/>
</dbReference>
<dbReference type="Pfam" id="PF13354">
    <property type="entry name" value="Beta-lactamase2"/>
    <property type="match status" value="1"/>
</dbReference>
<keyword evidence="4" id="KW-1185">Reference proteome</keyword>
<dbReference type="InterPro" id="IPR012338">
    <property type="entry name" value="Beta-lactam/transpept-like"/>
</dbReference>
<evidence type="ECO:0000256" key="1">
    <source>
        <dbReference type="SAM" id="MobiDB-lite"/>
    </source>
</evidence>
<feature type="domain" description="Beta-lactamase class A catalytic" evidence="2">
    <location>
        <begin position="29"/>
        <end position="271"/>
    </location>
</feature>
<dbReference type="GO" id="GO:0030655">
    <property type="term" value="P:beta-lactam antibiotic catabolic process"/>
    <property type="evidence" value="ECO:0007669"/>
    <property type="project" value="InterPro"/>
</dbReference>
<reference evidence="3 4" key="1">
    <citation type="submission" date="2020-07" db="EMBL/GenBank/DDBJ databases">
        <title>Sequencing the genomes of 1000 actinobacteria strains.</title>
        <authorList>
            <person name="Klenk H.-P."/>
        </authorList>
    </citation>
    <scope>NUCLEOTIDE SEQUENCE [LARGE SCALE GENOMIC DNA]</scope>
    <source>
        <strain evidence="3 4">DSM 15475</strain>
    </source>
</reference>
<accession>A0A7Z0GNG5</accession>
<feature type="compositionally biased region" description="Basic and acidic residues" evidence="1">
    <location>
        <begin position="596"/>
        <end position="606"/>
    </location>
</feature>
<dbReference type="AlphaFoldDB" id="A0A7Z0GNG5"/>
<comment type="caution">
    <text evidence="3">The sequence shown here is derived from an EMBL/GenBank/DDBJ whole genome shotgun (WGS) entry which is preliminary data.</text>
</comment>
<dbReference type="RefSeq" id="WP_179542387.1">
    <property type="nucleotide sequence ID" value="NZ_BAAALL010000001.1"/>
</dbReference>
<evidence type="ECO:0000259" key="2">
    <source>
        <dbReference type="Pfam" id="PF13354"/>
    </source>
</evidence>
<dbReference type="Gene3D" id="3.40.710.10">
    <property type="entry name" value="DD-peptidase/beta-lactamase superfamily"/>
    <property type="match status" value="2"/>
</dbReference>
<evidence type="ECO:0000313" key="3">
    <source>
        <dbReference type="EMBL" id="NYJ79120.1"/>
    </source>
</evidence>
<dbReference type="Proteomes" id="UP000535437">
    <property type="component" value="Unassembled WGS sequence"/>
</dbReference>
<name>A0A7Z0GNG5_9MICC</name>
<dbReference type="PANTHER" id="PTHR35333">
    <property type="entry name" value="BETA-LACTAMASE"/>
    <property type="match status" value="1"/>
</dbReference>
<organism evidence="3 4">
    <name type="scientific">Nesterenkonia xinjiangensis</name>
    <dbReference type="NCBI Taxonomy" id="225327"/>
    <lineage>
        <taxon>Bacteria</taxon>
        <taxon>Bacillati</taxon>
        <taxon>Actinomycetota</taxon>
        <taxon>Actinomycetes</taxon>
        <taxon>Micrococcales</taxon>
        <taxon>Micrococcaceae</taxon>
        <taxon>Nesterenkonia</taxon>
    </lineage>
</organism>
<proteinExistence type="predicted"/>
<dbReference type="InterPro" id="IPR045155">
    <property type="entry name" value="Beta-lactam_cat"/>
</dbReference>
<protein>
    <submittedName>
        <fullName evidence="3">Beta-lactamase class A</fullName>
    </submittedName>
</protein>
<gene>
    <name evidence="3" type="ORF">HNR09_002531</name>
</gene>
<dbReference type="GO" id="GO:0046677">
    <property type="term" value="P:response to antibiotic"/>
    <property type="evidence" value="ECO:0007669"/>
    <property type="project" value="InterPro"/>
</dbReference>
<evidence type="ECO:0000313" key="4">
    <source>
        <dbReference type="Proteomes" id="UP000535437"/>
    </source>
</evidence>
<dbReference type="InterPro" id="IPR000871">
    <property type="entry name" value="Beta-lactam_class-A"/>
</dbReference>
<dbReference type="EMBL" id="JACCFY010000001">
    <property type="protein sequence ID" value="NYJ79120.1"/>
    <property type="molecule type" value="Genomic_DNA"/>
</dbReference>